<dbReference type="InterPro" id="IPR011047">
    <property type="entry name" value="Quinoprotein_ADH-like_sf"/>
</dbReference>
<evidence type="ECO:0000313" key="3">
    <source>
        <dbReference type="Proteomes" id="UP000600774"/>
    </source>
</evidence>
<dbReference type="InterPro" id="IPR002372">
    <property type="entry name" value="PQQ_rpt_dom"/>
</dbReference>
<comment type="caution">
    <text evidence="2">The sequence shown here is derived from an EMBL/GenBank/DDBJ whole genome shotgun (WGS) entry which is preliminary data.</text>
</comment>
<dbReference type="Pfam" id="PF13360">
    <property type="entry name" value="PQQ_2"/>
    <property type="match status" value="1"/>
</dbReference>
<feature type="domain" description="Pyrrolo-quinoline quinone repeat" evidence="1">
    <location>
        <begin position="316"/>
        <end position="433"/>
    </location>
</feature>
<dbReference type="AlphaFoldDB" id="A0A832SKA2"/>
<dbReference type="Proteomes" id="UP000600774">
    <property type="component" value="Unassembled WGS sequence"/>
</dbReference>
<reference evidence="2" key="1">
    <citation type="journal article" date="2020" name="bioRxiv">
        <title>A rank-normalized archaeal taxonomy based on genome phylogeny resolves widespread incomplete and uneven classifications.</title>
        <authorList>
            <person name="Rinke C."/>
            <person name="Chuvochina M."/>
            <person name="Mussig A.J."/>
            <person name="Chaumeil P.-A."/>
            <person name="Waite D.W."/>
            <person name="Whitman W.B."/>
            <person name="Parks D.H."/>
            <person name="Hugenholtz P."/>
        </authorList>
    </citation>
    <scope>NUCLEOTIDE SEQUENCE</scope>
    <source>
        <strain evidence="2">UBA8876</strain>
    </source>
</reference>
<protein>
    <submittedName>
        <fullName evidence="2">PQQ-binding-like beta-propeller repeat protein</fullName>
    </submittedName>
</protein>
<dbReference type="OMA" id="KEWERDC"/>
<sequence>MKKFTLGISVICLILLLVAAAQPALGSDWAQFQKDKVNSGITGDSAPIATPNSTMSWQHDICSGWVGIDASPIVYGDYVYAVASDGNLAKYYKDGTSVGGWSVDIGNPGFQNAAPAAGNGHIFVVNTGYGSDPDPDLIAVDASTGSISDSGSVIASTSIQFSTPITYAEDSNGNKHILFGSVNMSSVDPVNLSDGGKYYCYNVTDPTNMVKEWERDCSSAKGYYWAGAAIIGDYAVYGDDAGHLVSVNYTNFTNYEVETVQEIDASTVFGFNVNEIRSSICYSEETGRIYFTSLAGYCYSLGFNANTGQFDTANKWSESIGYSTSTPAYYNGRVYVGHNNGFSTGKLWCLNASDGTEIWNNSVGPVQSSPAISTFYGPGNEYIYVTTNSGSGGIYCVNSSGVTVWSETSPGTNCYCLAGAIISGGWVFYGNDGGYLCGCANYTRYDFNGSADMWAYKYQVDDKPPSTATDPAIEFSNTDYTAIKTDDDTNYAEYYADDGEYAAQRFVFKIDDNEKPWITSINVTWNGIAQGDNNGAHLYIWNNTASEYEQLADNDVGSDAFLTGEVTENIDNYIDNSNNVTLLVVQKSSTDIDSSVIKTDYVKLVATP</sequence>
<dbReference type="Gene3D" id="2.130.10.10">
    <property type="entry name" value="YVTN repeat-like/Quinoprotein amine dehydrogenase"/>
    <property type="match status" value="2"/>
</dbReference>
<evidence type="ECO:0000313" key="2">
    <source>
        <dbReference type="EMBL" id="HIH94627.1"/>
    </source>
</evidence>
<accession>A0A832SKA2</accession>
<proteinExistence type="predicted"/>
<dbReference type="PANTHER" id="PTHR34512:SF30">
    <property type="entry name" value="OUTER MEMBRANE PROTEIN ASSEMBLY FACTOR BAMB"/>
    <property type="match status" value="1"/>
</dbReference>
<name>A0A832SKA2_9EURY</name>
<organism evidence="2 3">
    <name type="scientific">Methanosarcina acetivorans</name>
    <dbReference type="NCBI Taxonomy" id="2214"/>
    <lineage>
        <taxon>Archaea</taxon>
        <taxon>Methanobacteriati</taxon>
        <taxon>Methanobacteriota</taxon>
        <taxon>Stenosarchaea group</taxon>
        <taxon>Methanomicrobia</taxon>
        <taxon>Methanosarcinales</taxon>
        <taxon>Methanosarcinaceae</taxon>
        <taxon>Methanosarcina</taxon>
    </lineage>
</organism>
<evidence type="ECO:0000259" key="1">
    <source>
        <dbReference type="Pfam" id="PF13360"/>
    </source>
</evidence>
<dbReference type="PANTHER" id="PTHR34512">
    <property type="entry name" value="CELL SURFACE PROTEIN"/>
    <property type="match status" value="1"/>
</dbReference>
<dbReference type="EMBL" id="DUJU01000133">
    <property type="protein sequence ID" value="HIH94627.1"/>
    <property type="molecule type" value="Genomic_DNA"/>
</dbReference>
<gene>
    <name evidence="2" type="ORF">HA338_11565</name>
</gene>
<dbReference type="SUPFAM" id="SSF50998">
    <property type="entry name" value="Quinoprotein alcohol dehydrogenase-like"/>
    <property type="match status" value="2"/>
</dbReference>
<dbReference type="InterPro" id="IPR015943">
    <property type="entry name" value="WD40/YVTN_repeat-like_dom_sf"/>
</dbReference>